<reference evidence="3 4" key="1">
    <citation type="submission" date="2016-10" db="EMBL/GenBank/DDBJ databases">
        <authorList>
            <person name="de Groot N.N."/>
        </authorList>
    </citation>
    <scope>NUCLEOTIDE SEQUENCE [LARGE SCALE GENOMIC DNA]</scope>
    <source>
        <strain evidence="3 4">DSM 40306</strain>
    </source>
</reference>
<gene>
    <name evidence="3" type="ORF">SAMN04490357_4854</name>
</gene>
<dbReference type="Proteomes" id="UP000182375">
    <property type="component" value="Unassembled WGS sequence"/>
</dbReference>
<accession>A0A1H5ATC5</accession>
<feature type="region of interest" description="Disordered" evidence="1">
    <location>
        <begin position="69"/>
        <end position="95"/>
    </location>
</feature>
<feature type="transmembrane region" description="Helical" evidence="2">
    <location>
        <begin position="117"/>
        <end position="140"/>
    </location>
</feature>
<keyword evidence="2" id="KW-1133">Transmembrane helix</keyword>
<evidence type="ECO:0008006" key="5">
    <source>
        <dbReference type="Google" id="ProtNLM"/>
    </source>
</evidence>
<feature type="compositionally biased region" description="Low complexity" evidence="1">
    <location>
        <begin position="78"/>
        <end position="88"/>
    </location>
</feature>
<sequence length="374" mass="36347">MADEQDKWLNRETAERLLAGEAAEAVDASAADRAERLFELLGALSAEAAPATSELPGEQAALAAFRKARDAAAEERAAAPGGRPGASTRGHDAGLVRIGARTEAPARRPAWRRPVRLALAAVVAAGTLGGVAVAAGSGVLPTPFDEERPAPAASATASGRPLAPATTPQAPTGTAAPGGATGTARSGGSDRATGPDGRTGTGTRPGSGAPSAPGGRWSGAATACRDLRAGTGLGADRRRALETLAGGSARVAQYCKLLLTTGEHTAVSPTPGKGGDDGGRGQGEGRGAGRGSGQGGGGDQNGNGQGGDDDSHPGNGNGKGSGLGKGGGRGSGAGQVRIRQRDGATPAPEPSAHGPRRPRATAGAPSGSPSPSPS</sequence>
<feature type="compositionally biased region" description="Low complexity" evidence="1">
    <location>
        <begin position="163"/>
        <end position="196"/>
    </location>
</feature>
<dbReference type="RefSeq" id="WP_074993066.1">
    <property type="nucleotide sequence ID" value="NZ_FNTD01000004.1"/>
</dbReference>
<protein>
    <recommendedName>
        <fullName evidence="5">Extensin</fullName>
    </recommendedName>
</protein>
<feature type="compositionally biased region" description="Gly residues" evidence="1">
    <location>
        <begin position="315"/>
        <end position="333"/>
    </location>
</feature>
<dbReference type="STRING" id="67331.SAMN04490357_4854"/>
<proteinExistence type="predicted"/>
<feature type="region of interest" description="Disordered" evidence="1">
    <location>
        <begin position="144"/>
        <end position="219"/>
    </location>
</feature>
<dbReference type="EMBL" id="FNTD01000004">
    <property type="protein sequence ID" value="SED45526.1"/>
    <property type="molecule type" value="Genomic_DNA"/>
</dbReference>
<feature type="region of interest" description="Disordered" evidence="1">
    <location>
        <begin position="264"/>
        <end position="374"/>
    </location>
</feature>
<evidence type="ECO:0000313" key="3">
    <source>
        <dbReference type="EMBL" id="SED45526.1"/>
    </source>
</evidence>
<dbReference type="GeneID" id="95513946"/>
<organism evidence="3 4">
    <name type="scientific">Streptomyces misionensis</name>
    <dbReference type="NCBI Taxonomy" id="67331"/>
    <lineage>
        <taxon>Bacteria</taxon>
        <taxon>Bacillati</taxon>
        <taxon>Actinomycetota</taxon>
        <taxon>Actinomycetes</taxon>
        <taxon>Kitasatosporales</taxon>
        <taxon>Streptomycetaceae</taxon>
        <taxon>Streptomyces</taxon>
    </lineage>
</organism>
<evidence type="ECO:0000256" key="2">
    <source>
        <dbReference type="SAM" id="Phobius"/>
    </source>
</evidence>
<keyword evidence="2" id="KW-0472">Membrane</keyword>
<dbReference type="AlphaFoldDB" id="A0A1H5ATC5"/>
<feature type="compositionally biased region" description="Gly residues" evidence="1">
    <location>
        <begin position="280"/>
        <end position="306"/>
    </location>
</feature>
<evidence type="ECO:0000256" key="1">
    <source>
        <dbReference type="SAM" id="MobiDB-lite"/>
    </source>
</evidence>
<evidence type="ECO:0000313" key="4">
    <source>
        <dbReference type="Proteomes" id="UP000182375"/>
    </source>
</evidence>
<feature type="compositionally biased region" description="Low complexity" evidence="1">
    <location>
        <begin position="206"/>
        <end position="219"/>
    </location>
</feature>
<name>A0A1H5ATC5_9ACTN</name>
<keyword evidence="2" id="KW-0812">Transmembrane</keyword>